<evidence type="ECO:0000256" key="3">
    <source>
        <dbReference type="ARBA" id="ARBA00022771"/>
    </source>
</evidence>
<dbReference type="PROSITE" id="PS50016">
    <property type="entry name" value="ZF_PHD_2"/>
    <property type="match status" value="1"/>
</dbReference>
<feature type="domain" description="PHD-type" evidence="8">
    <location>
        <begin position="26"/>
        <end position="76"/>
    </location>
</feature>
<feature type="compositionally biased region" description="Basic and acidic residues" evidence="7">
    <location>
        <begin position="75"/>
        <end position="87"/>
    </location>
</feature>
<dbReference type="InterPro" id="IPR011011">
    <property type="entry name" value="Znf_FYVE_PHD"/>
</dbReference>
<feature type="compositionally biased region" description="Basic residues" evidence="7">
    <location>
        <begin position="100"/>
        <end position="117"/>
    </location>
</feature>
<dbReference type="SMART" id="SM00249">
    <property type="entry name" value="PHD"/>
    <property type="match status" value="1"/>
</dbReference>
<reference evidence="9" key="1">
    <citation type="submission" date="2021-06" db="EMBL/GenBank/DDBJ databases">
        <authorList>
            <consortium name="DOE Joint Genome Institute"/>
            <person name="Mondo S.J."/>
            <person name="Amses K.R."/>
            <person name="Simmons D.R."/>
            <person name="Longcore J.E."/>
            <person name="Seto K."/>
            <person name="Alves G.H."/>
            <person name="Bonds A.E."/>
            <person name="Quandt C.A."/>
            <person name="Davis W.J."/>
            <person name="Chang Y."/>
            <person name="Letcher P.M."/>
            <person name="Powell M.J."/>
            <person name="Kuo A."/>
            <person name="Labutti K."/>
            <person name="Pangilinan J."/>
            <person name="Andreopoulos W."/>
            <person name="Tritt A."/>
            <person name="Riley R."/>
            <person name="Hundley H."/>
            <person name="Johnson J."/>
            <person name="Lipzen A."/>
            <person name="Barry K."/>
            <person name="Berbee M.L."/>
            <person name="Buchler N.E."/>
            <person name="Grigoriev I.V."/>
            <person name="Spatafora J.W."/>
            <person name="Stajich J.E."/>
            <person name="James T.Y."/>
        </authorList>
    </citation>
    <scope>NUCLEOTIDE SEQUENCE</scope>
    <source>
        <strain evidence="9">AG</strain>
    </source>
</reference>
<comment type="subcellular location">
    <subcellularLocation>
        <location evidence="1">Nucleus</location>
    </subcellularLocation>
</comment>
<dbReference type="SUPFAM" id="SSF57903">
    <property type="entry name" value="FYVE/PHD zinc finger"/>
    <property type="match status" value="1"/>
</dbReference>
<dbReference type="Proteomes" id="UP001206595">
    <property type="component" value="Unassembled WGS sequence"/>
</dbReference>
<dbReference type="PANTHER" id="PTHR46174:SF1">
    <property type="entry name" value="CXXC-TYPE ZINC FINGER PROTEIN 1"/>
    <property type="match status" value="1"/>
</dbReference>
<dbReference type="GeneID" id="75914157"/>
<keyword evidence="5" id="KW-0539">Nucleus</keyword>
<keyword evidence="10" id="KW-1185">Reference proteome</keyword>
<dbReference type="PANTHER" id="PTHR46174">
    <property type="entry name" value="CXXC-TYPE ZINC FINGER PROTEIN 1"/>
    <property type="match status" value="1"/>
</dbReference>
<dbReference type="GO" id="GO:0008270">
    <property type="term" value="F:zinc ion binding"/>
    <property type="evidence" value="ECO:0007669"/>
    <property type="project" value="UniProtKB-KW"/>
</dbReference>
<dbReference type="EMBL" id="MU620916">
    <property type="protein sequence ID" value="KAI8579920.1"/>
    <property type="molecule type" value="Genomic_DNA"/>
</dbReference>
<dbReference type="RefSeq" id="XP_051444924.1">
    <property type="nucleotide sequence ID" value="XM_051588812.1"/>
</dbReference>
<evidence type="ECO:0000256" key="6">
    <source>
        <dbReference type="PROSITE-ProRule" id="PRU00146"/>
    </source>
</evidence>
<evidence type="ECO:0000259" key="8">
    <source>
        <dbReference type="PROSITE" id="PS50016"/>
    </source>
</evidence>
<accession>A0AAD5EBM2</accession>
<dbReference type="InterPro" id="IPR019786">
    <property type="entry name" value="Zinc_finger_PHD-type_CS"/>
</dbReference>
<proteinExistence type="predicted"/>
<evidence type="ECO:0000256" key="5">
    <source>
        <dbReference type="ARBA" id="ARBA00023242"/>
    </source>
</evidence>
<evidence type="ECO:0000313" key="9">
    <source>
        <dbReference type="EMBL" id="KAI8579920.1"/>
    </source>
</evidence>
<dbReference type="InterPro" id="IPR001965">
    <property type="entry name" value="Znf_PHD"/>
</dbReference>
<feature type="compositionally biased region" description="Polar residues" evidence="7">
    <location>
        <begin position="118"/>
        <end position="135"/>
    </location>
</feature>
<dbReference type="Pfam" id="PF00628">
    <property type="entry name" value="PHD"/>
    <property type="match status" value="1"/>
</dbReference>
<keyword evidence="4" id="KW-0862">Zinc</keyword>
<keyword evidence="2" id="KW-0479">Metal-binding</keyword>
<name>A0AAD5EBM2_UMBRA</name>
<evidence type="ECO:0000256" key="7">
    <source>
        <dbReference type="SAM" id="MobiDB-lite"/>
    </source>
</evidence>
<dbReference type="GO" id="GO:0048188">
    <property type="term" value="C:Set1C/COMPASS complex"/>
    <property type="evidence" value="ECO:0007669"/>
    <property type="project" value="InterPro"/>
</dbReference>
<dbReference type="SUPFAM" id="SSF81383">
    <property type="entry name" value="F-box domain"/>
    <property type="match status" value="1"/>
</dbReference>
<dbReference type="InterPro" id="IPR019787">
    <property type="entry name" value="Znf_PHD-finger"/>
</dbReference>
<dbReference type="InterPro" id="IPR037869">
    <property type="entry name" value="Spp1/CFP1"/>
</dbReference>
<dbReference type="InterPro" id="IPR032675">
    <property type="entry name" value="LRR_dom_sf"/>
</dbReference>
<dbReference type="Gene3D" id="1.20.1280.50">
    <property type="match status" value="1"/>
</dbReference>
<dbReference type="SUPFAM" id="SSF52047">
    <property type="entry name" value="RNI-like"/>
    <property type="match status" value="1"/>
</dbReference>
<dbReference type="InterPro" id="IPR036047">
    <property type="entry name" value="F-box-like_dom_sf"/>
</dbReference>
<evidence type="ECO:0000313" key="10">
    <source>
        <dbReference type="Proteomes" id="UP001206595"/>
    </source>
</evidence>
<dbReference type="InterPro" id="IPR013083">
    <property type="entry name" value="Znf_RING/FYVE/PHD"/>
</dbReference>
<organism evidence="9 10">
    <name type="scientific">Umbelopsis ramanniana AG</name>
    <dbReference type="NCBI Taxonomy" id="1314678"/>
    <lineage>
        <taxon>Eukaryota</taxon>
        <taxon>Fungi</taxon>
        <taxon>Fungi incertae sedis</taxon>
        <taxon>Mucoromycota</taxon>
        <taxon>Mucoromycotina</taxon>
        <taxon>Umbelopsidomycetes</taxon>
        <taxon>Umbelopsidales</taxon>
        <taxon>Umbelopsidaceae</taxon>
        <taxon>Umbelopsis</taxon>
    </lineage>
</organism>
<evidence type="ECO:0000256" key="1">
    <source>
        <dbReference type="ARBA" id="ARBA00004123"/>
    </source>
</evidence>
<evidence type="ECO:0000256" key="4">
    <source>
        <dbReference type="ARBA" id="ARBA00022833"/>
    </source>
</evidence>
<dbReference type="GO" id="GO:0045893">
    <property type="term" value="P:positive regulation of DNA-templated transcription"/>
    <property type="evidence" value="ECO:0007669"/>
    <property type="project" value="TreeGrafter"/>
</dbReference>
<sequence length="576" mass="66472">MKLRLTDKRKIKPRPKTNEALMEPVRKFCVCQSTEDNGFMIWCEVCFDWFHGACVNLTPAEAKGMAHYTCPQCTEKSKEGDKTKEDGGLENSNSQPSKKETRKRTIKAKPKAAHKTNSRTSNDGHNATDPTTLSQPPLKRRRALPSITAASPQKQYLLNNTSPVQQPIRARAKIMVIPHTTEDFPISPLSTTSSMDTTSHIFSPTPILSTIVHDEENEPKQPCFIGMLNDDCLLHICQIVGEQSINNLLTFMGVCRRWRMVALSPSAWDAVGVDLRKFCTQIYAMVASQQLLHQFSHIRKFRFRDDRHSNHAIWSFKFRTMTWIFPKLREASFDSMLVEHIFAFISAFRNLEVISCTRMEKPPYFEMNFLSFADHTQLRKLHLHFQHPCEHSSYGYLMKKRGQWLPSSLQTLSIINLYDTEEHDITGSDWWNVRTDNDFNRLVARWNLMEEALVSKYAFFSGMPHLRHLTVGRCNSWTSRVWMECFLPCCEQLEHLHLIGWDGDGCRESPTSWRQRVADEGDDTIRDSNDDAEQAIIHCISQMKSLRSLRLEDFNVPPGLIDLVHKLPRMESCSVF</sequence>
<protein>
    <recommendedName>
        <fullName evidence="8">PHD-type domain-containing protein</fullName>
    </recommendedName>
</protein>
<comment type="caution">
    <text evidence="9">The sequence shown here is derived from an EMBL/GenBank/DDBJ whole genome shotgun (WGS) entry which is preliminary data.</text>
</comment>
<dbReference type="Gene3D" id="3.80.10.10">
    <property type="entry name" value="Ribonuclease Inhibitor"/>
    <property type="match status" value="1"/>
</dbReference>
<reference evidence="9" key="2">
    <citation type="journal article" date="2022" name="Proc. Natl. Acad. Sci. U.S.A.">
        <title>Diploid-dominant life cycles characterize the early evolution of Fungi.</title>
        <authorList>
            <person name="Amses K.R."/>
            <person name="Simmons D.R."/>
            <person name="Longcore J.E."/>
            <person name="Mondo S.J."/>
            <person name="Seto K."/>
            <person name="Jeronimo G.H."/>
            <person name="Bonds A.E."/>
            <person name="Quandt C.A."/>
            <person name="Davis W.J."/>
            <person name="Chang Y."/>
            <person name="Federici B.A."/>
            <person name="Kuo A."/>
            <person name="LaButti K."/>
            <person name="Pangilinan J."/>
            <person name="Andreopoulos W."/>
            <person name="Tritt A."/>
            <person name="Riley R."/>
            <person name="Hundley H."/>
            <person name="Johnson J."/>
            <person name="Lipzen A."/>
            <person name="Barry K."/>
            <person name="Lang B.F."/>
            <person name="Cuomo C.A."/>
            <person name="Buchler N.E."/>
            <person name="Grigoriev I.V."/>
            <person name="Spatafora J.W."/>
            <person name="Stajich J.E."/>
            <person name="James T.Y."/>
        </authorList>
    </citation>
    <scope>NUCLEOTIDE SEQUENCE</scope>
    <source>
        <strain evidence="9">AG</strain>
    </source>
</reference>
<evidence type="ECO:0000256" key="2">
    <source>
        <dbReference type="ARBA" id="ARBA00022723"/>
    </source>
</evidence>
<dbReference type="AlphaFoldDB" id="A0AAD5EBM2"/>
<dbReference type="Gene3D" id="3.30.40.10">
    <property type="entry name" value="Zinc/RING finger domain, C3HC4 (zinc finger)"/>
    <property type="match status" value="1"/>
</dbReference>
<dbReference type="PROSITE" id="PS01359">
    <property type="entry name" value="ZF_PHD_1"/>
    <property type="match status" value="1"/>
</dbReference>
<feature type="region of interest" description="Disordered" evidence="7">
    <location>
        <begin position="73"/>
        <end position="140"/>
    </location>
</feature>
<keyword evidence="3 6" id="KW-0863">Zinc-finger</keyword>
<gene>
    <name evidence="9" type="ORF">K450DRAFT_239731</name>
</gene>